<organism evidence="11 12">
    <name type="scientific">Flavobacterium dankookense</name>
    <dbReference type="NCBI Taxonomy" id="706186"/>
    <lineage>
        <taxon>Bacteria</taxon>
        <taxon>Pseudomonadati</taxon>
        <taxon>Bacteroidota</taxon>
        <taxon>Flavobacteriia</taxon>
        <taxon>Flavobacteriales</taxon>
        <taxon>Flavobacteriaceae</taxon>
        <taxon>Flavobacterium</taxon>
    </lineage>
</organism>
<dbReference type="InterPro" id="IPR036942">
    <property type="entry name" value="Beta-barrel_TonB_sf"/>
</dbReference>
<keyword evidence="11" id="KW-0675">Receptor</keyword>
<dbReference type="PANTHER" id="PTHR30069:SF29">
    <property type="entry name" value="HEMOGLOBIN AND HEMOGLOBIN-HAPTOGLOBIN-BINDING PROTEIN 1-RELATED"/>
    <property type="match status" value="1"/>
</dbReference>
<dbReference type="SUPFAM" id="SSF49464">
    <property type="entry name" value="Carboxypeptidase regulatory domain-like"/>
    <property type="match status" value="1"/>
</dbReference>
<feature type="domain" description="TonB-dependent receptor plug" evidence="10">
    <location>
        <begin position="127"/>
        <end position="232"/>
    </location>
</feature>
<dbReference type="Gene3D" id="2.60.40.1120">
    <property type="entry name" value="Carboxypeptidase-like, regulatory domain"/>
    <property type="match status" value="1"/>
</dbReference>
<dbReference type="Gene3D" id="2.40.170.20">
    <property type="entry name" value="TonB-dependent receptor, beta-barrel domain"/>
    <property type="match status" value="1"/>
</dbReference>
<dbReference type="GO" id="GO:0044718">
    <property type="term" value="P:siderophore transmembrane transport"/>
    <property type="evidence" value="ECO:0007669"/>
    <property type="project" value="TreeGrafter"/>
</dbReference>
<evidence type="ECO:0000313" key="12">
    <source>
        <dbReference type="Proteomes" id="UP000295260"/>
    </source>
</evidence>
<evidence type="ECO:0000313" key="11">
    <source>
        <dbReference type="EMBL" id="TDP61053.1"/>
    </source>
</evidence>
<reference evidence="11 12" key="1">
    <citation type="submission" date="2019-03" db="EMBL/GenBank/DDBJ databases">
        <title>Genomic Encyclopedia of Archaeal and Bacterial Type Strains, Phase II (KMG-II): from individual species to whole genera.</title>
        <authorList>
            <person name="Goeker M."/>
        </authorList>
    </citation>
    <scope>NUCLEOTIDE SEQUENCE [LARGE SCALE GENOMIC DNA]</scope>
    <source>
        <strain evidence="11 12">DSM 25687</strain>
    </source>
</reference>
<evidence type="ECO:0000256" key="2">
    <source>
        <dbReference type="ARBA" id="ARBA00022448"/>
    </source>
</evidence>
<comment type="similarity">
    <text evidence="8">Belongs to the TonB-dependent receptor family.</text>
</comment>
<protein>
    <submittedName>
        <fullName evidence="11">Outer membrane receptor protein involved in Fe transport</fullName>
    </submittedName>
</protein>
<dbReference type="GO" id="GO:0009279">
    <property type="term" value="C:cell outer membrane"/>
    <property type="evidence" value="ECO:0007669"/>
    <property type="project" value="UniProtKB-SubCell"/>
</dbReference>
<keyword evidence="2 8" id="KW-0813">Transport</keyword>
<dbReference type="Proteomes" id="UP000295260">
    <property type="component" value="Unassembled WGS sequence"/>
</dbReference>
<feature type="chain" id="PRO_5020805219" evidence="9">
    <location>
        <begin position="21"/>
        <end position="792"/>
    </location>
</feature>
<proteinExistence type="inferred from homology"/>
<feature type="signal peptide" evidence="9">
    <location>
        <begin position="1"/>
        <end position="20"/>
    </location>
</feature>
<comment type="caution">
    <text evidence="11">The sequence shown here is derived from an EMBL/GenBank/DDBJ whole genome shotgun (WGS) entry which is preliminary data.</text>
</comment>
<gene>
    <name evidence="11" type="ORF">BC748_0661</name>
</gene>
<dbReference type="OrthoDB" id="9804995at2"/>
<keyword evidence="5 9" id="KW-0732">Signal</keyword>
<dbReference type="SUPFAM" id="SSF56935">
    <property type="entry name" value="Porins"/>
    <property type="match status" value="1"/>
</dbReference>
<keyword evidence="7 8" id="KW-0998">Cell outer membrane</keyword>
<name>A0A4R6QGG5_9FLAO</name>
<accession>A0A4R6QGG5</accession>
<dbReference type="AlphaFoldDB" id="A0A4R6QGG5"/>
<dbReference type="InterPro" id="IPR039426">
    <property type="entry name" value="TonB-dep_rcpt-like"/>
</dbReference>
<dbReference type="Gene3D" id="2.170.130.10">
    <property type="entry name" value="TonB-dependent receptor, plug domain"/>
    <property type="match status" value="1"/>
</dbReference>
<dbReference type="InterPro" id="IPR008969">
    <property type="entry name" value="CarboxyPept-like_regulatory"/>
</dbReference>
<dbReference type="InterPro" id="IPR012910">
    <property type="entry name" value="Plug_dom"/>
</dbReference>
<comment type="subcellular location">
    <subcellularLocation>
        <location evidence="1 8">Cell outer membrane</location>
        <topology evidence="1 8">Multi-pass membrane protein</topology>
    </subcellularLocation>
</comment>
<dbReference type="PANTHER" id="PTHR30069">
    <property type="entry name" value="TONB-DEPENDENT OUTER MEMBRANE RECEPTOR"/>
    <property type="match status" value="1"/>
</dbReference>
<evidence type="ECO:0000256" key="8">
    <source>
        <dbReference type="PROSITE-ProRule" id="PRU01360"/>
    </source>
</evidence>
<sequence length="792" mass="87423">MKNGLLLVCLLFGLTVFSQNGTIKGKITDKLSEKPLQGVIIVLVNSENNTSETDENGNFTLQNVPIGRQVIEISFAGYENSSVPNIDVTSGKDVFLTIALTEKFNQLEEVVIKSDNNKAKAINKMAAVSTRQFSVEEVNRYAGGRSDVARLVANFAGVSTGNDSRNDIVVRGNSPAGMLWRIEGIPVPSPNHFSTLGTTGSPVSALNPNMLANSDFLTSAFPAEYGNAISGVFDLSFRKGNKDNYEFTAGIGAYPGVEFVSEGPMGKNQGSFLVAGRYGIAGYLGGSGTGAAIPNYNDVSFHLDFGKTKLGNFTLFGIAGFSNIEFLGKDATDEDLFSAKDANQKLNSDFYSVGLTHKVATGNNSFLKTTIGTSNSLNSYEEDRLFDIGTPTENKIRYTESDNQENRITVSSLFNSKINRNFTIRTGVLFELFNIDFNLQDRFKQTDANADGFEDFNTIYQTKGHYTILQPYAQAQIRLSEKLTLNAGLHGQSFSVNNQFVLEPRTSVTYKVNSNNTINLGYGLHHQNVPAPILFQNENIGGNLVQTNKNLDLVRSNHFVLGYDVKLADKWRGKAELYYQNINNAGVENFASSYSTLTEGSDFGYSTDKTSLVSNGKGKNIGIELTIEKFFSKGYHALVTTSFFESKYEGSDGIERNSPFNNKYTINALGGKEFKVGKSKRTILSFDGKITTSGGRFYSPIDLVASQNAGFQVNDDANAYSKQYDAYFRLDLRTGIKFNSKKRKQSHIFYCEIQNVTDNDNIFVSRYNRLTNQVNRIDQIGLFPDFGYKFQF</sequence>
<evidence type="ECO:0000256" key="9">
    <source>
        <dbReference type="SAM" id="SignalP"/>
    </source>
</evidence>
<evidence type="ECO:0000256" key="7">
    <source>
        <dbReference type="ARBA" id="ARBA00023237"/>
    </source>
</evidence>
<dbReference type="PROSITE" id="PS52016">
    <property type="entry name" value="TONB_DEPENDENT_REC_3"/>
    <property type="match status" value="1"/>
</dbReference>
<dbReference type="Pfam" id="PF13715">
    <property type="entry name" value="CarbopepD_reg_2"/>
    <property type="match status" value="1"/>
</dbReference>
<dbReference type="RefSeq" id="WP_133532002.1">
    <property type="nucleotide sequence ID" value="NZ_SNXR01000011.1"/>
</dbReference>
<dbReference type="EMBL" id="SNXR01000011">
    <property type="protein sequence ID" value="TDP61053.1"/>
    <property type="molecule type" value="Genomic_DNA"/>
</dbReference>
<dbReference type="GO" id="GO:0015344">
    <property type="term" value="F:siderophore uptake transmembrane transporter activity"/>
    <property type="evidence" value="ECO:0007669"/>
    <property type="project" value="TreeGrafter"/>
</dbReference>
<evidence type="ECO:0000256" key="1">
    <source>
        <dbReference type="ARBA" id="ARBA00004571"/>
    </source>
</evidence>
<evidence type="ECO:0000259" key="10">
    <source>
        <dbReference type="Pfam" id="PF07715"/>
    </source>
</evidence>
<keyword evidence="4 8" id="KW-0812">Transmembrane</keyword>
<evidence type="ECO:0000256" key="6">
    <source>
        <dbReference type="ARBA" id="ARBA00023136"/>
    </source>
</evidence>
<evidence type="ECO:0000256" key="4">
    <source>
        <dbReference type="ARBA" id="ARBA00022692"/>
    </source>
</evidence>
<evidence type="ECO:0000256" key="5">
    <source>
        <dbReference type="ARBA" id="ARBA00022729"/>
    </source>
</evidence>
<keyword evidence="6 8" id="KW-0472">Membrane</keyword>
<keyword evidence="12" id="KW-1185">Reference proteome</keyword>
<evidence type="ECO:0000256" key="3">
    <source>
        <dbReference type="ARBA" id="ARBA00022452"/>
    </source>
</evidence>
<keyword evidence="3 8" id="KW-1134">Transmembrane beta strand</keyword>
<dbReference type="Pfam" id="PF07715">
    <property type="entry name" value="Plug"/>
    <property type="match status" value="1"/>
</dbReference>
<dbReference type="InterPro" id="IPR037066">
    <property type="entry name" value="Plug_dom_sf"/>
</dbReference>